<proteinExistence type="predicted"/>
<evidence type="ECO:0000256" key="1">
    <source>
        <dbReference type="SAM" id="MobiDB-lite"/>
    </source>
</evidence>
<dbReference type="Proteomes" id="UP001141434">
    <property type="component" value="Unassembled WGS sequence"/>
</dbReference>
<reference evidence="2" key="1">
    <citation type="submission" date="2022-11" db="EMBL/GenBank/DDBJ databases">
        <authorList>
            <person name="Petersen C."/>
        </authorList>
    </citation>
    <scope>NUCLEOTIDE SEQUENCE</scope>
    <source>
        <strain evidence="2">IBT 34128</strain>
    </source>
</reference>
<gene>
    <name evidence="2" type="ORF">NUU61_008519</name>
</gene>
<keyword evidence="3" id="KW-1185">Reference proteome</keyword>
<feature type="region of interest" description="Disordered" evidence="1">
    <location>
        <begin position="85"/>
        <end position="109"/>
    </location>
</feature>
<dbReference type="RefSeq" id="XP_056507337.1">
    <property type="nucleotide sequence ID" value="XM_056659044.1"/>
</dbReference>
<dbReference type="GeneID" id="81398213"/>
<dbReference type="AlphaFoldDB" id="A0A9W9JWE0"/>
<dbReference type="EMBL" id="JAPMSZ010000011">
    <property type="protein sequence ID" value="KAJ5083940.1"/>
    <property type="molecule type" value="Genomic_DNA"/>
</dbReference>
<organism evidence="2 3">
    <name type="scientific">Penicillium alfredii</name>
    <dbReference type="NCBI Taxonomy" id="1506179"/>
    <lineage>
        <taxon>Eukaryota</taxon>
        <taxon>Fungi</taxon>
        <taxon>Dikarya</taxon>
        <taxon>Ascomycota</taxon>
        <taxon>Pezizomycotina</taxon>
        <taxon>Eurotiomycetes</taxon>
        <taxon>Eurotiomycetidae</taxon>
        <taxon>Eurotiales</taxon>
        <taxon>Aspergillaceae</taxon>
        <taxon>Penicillium</taxon>
    </lineage>
</organism>
<sequence>MPHLRHHRRHHTWPHCGSDLCMRQPRSPDPRISKPCISPTTQPVFWTVPAAMIVPLEADQPPDSDAEMAGIIGLPGARARHFWSRSARQRQDDNHNPLSPLAPEPRKQAHRNVLRRLVRRPLLGKAQSLIAVPTTMTARDHVVVSNRVPLRASVAPVVVAERTRPAWSAAEMDRLVSERRHRRCHSEQPRAWRRPSASLWTLREE</sequence>
<evidence type="ECO:0000313" key="3">
    <source>
        <dbReference type="Proteomes" id="UP001141434"/>
    </source>
</evidence>
<name>A0A9W9JWE0_9EURO</name>
<accession>A0A9W9JWE0</accession>
<comment type="caution">
    <text evidence="2">The sequence shown here is derived from an EMBL/GenBank/DDBJ whole genome shotgun (WGS) entry which is preliminary data.</text>
</comment>
<protein>
    <submittedName>
        <fullName evidence="2">Uncharacterized protein</fullName>
    </submittedName>
</protein>
<reference evidence="2" key="2">
    <citation type="journal article" date="2023" name="IMA Fungus">
        <title>Comparative genomic study of the Penicillium genus elucidates a diverse pangenome and 15 lateral gene transfer events.</title>
        <authorList>
            <person name="Petersen C."/>
            <person name="Sorensen T."/>
            <person name="Nielsen M.R."/>
            <person name="Sondergaard T.E."/>
            <person name="Sorensen J.L."/>
            <person name="Fitzpatrick D.A."/>
            <person name="Frisvad J.C."/>
            <person name="Nielsen K.L."/>
        </authorList>
    </citation>
    <scope>NUCLEOTIDE SEQUENCE</scope>
    <source>
        <strain evidence="2">IBT 34128</strain>
    </source>
</reference>
<evidence type="ECO:0000313" key="2">
    <source>
        <dbReference type="EMBL" id="KAJ5083940.1"/>
    </source>
</evidence>
<dbReference type="OrthoDB" id="4227073at2759"/>